<evidence type="ECO:0000256" key="6">
    <source>
        <dbReference type="SAM" id="SignalP"/>
    </source>
</evidence>
<keyword evidence="10" id="KW-1185">Reference proteome</keyword>
<dbReference type="InterPro" id="IPR012944">
    <property type="entry name" value="SusD_RagB_dom"/>
</dbReference>
<gene>
    <name evidence="9" type="ORF">C3K47_08375</name>
</gene>
<keyword evidence="3 6" id="KW-0732">Signal</keyword>
<dbReference type="EMBL" id="PQVF01000005">
    <property type="protein sequence ID" value="POY37210.1"/>
    <property type="molecule type" value="Genomic_DNA"/>
</dbReference>
<evidence type="ECO:0000256" key="3">
    <source>
        <dbReference type="ARBA" id="ARBA00022729"/>
    </source>
</evidence>
<dbReference type="SUPFAM" id="SSF48452">
    <property type="entry name" value="TPR-like"/>
    <property type="match status" value="1"/>
</dbReference>
<feature type="signal peptide" evidence="6">
    <location>
        <begin position="1"/>
        <end position="20"/>
    </location>
</feature>
<reference evidence="9 10" key="1">
    <citation type="submission" date="2018-01" db="EMBL/GenBank/DDBJ databases">
        <authorList>
            <person name="Gaut B.S."/>
            <person name="Morton B.R."/>
            <person name="Clegg M.T."/>
            <person name="Duvall M.R."/>
        </authorList>
    </citation>
    <scope>NUCLEOTIDE SEQUENCE [LARGE SCALE GENOMIC DNA]</scope>
    <source>
        <strain evidence="9 10">HR-AV</strain>
    </source>
</reference>
<dbReference type="RefSeq" id="WP_103788820.1">
    <property type="nucleotide sequence ID" value="NZ_PQVF01000005.1"/>
</dbReference>
<dbReference type="PROSITE" id="PS51257">
    <property type="entry name" value="PROKAR_LIPOPROTEIN"/>
    <property type="match status" value="1"/>
</dbReference>
<comment type="subcellular location">
    <subcellularLocation>
        <location evidence="1">Cell outer membrane</location>
    </subcellularLocation>
</comment>
<evidence type="ECO:0000256" key="5">
    <source>
        <dbReference type="ARBA" id="ARBA00023237"/>
    </source>
</evidence>
<proteinExistence type="inferred from homology"/>
<dbReference type="OrthoDB" id="1080118at2"/>
<dbReference type="InterPro" id="IPR011990">
    <property type="entry name" value="TPR-like_helical_dom_sf"/>
</dbReference>
<dbReference type="Gene3D" id="1.25.40.390">
    <property type="match status" value="1"/>
</dbReference>
<accession>A0A2S5A3Q4</accession>
<protein>
    <submittedName>
        <fullName evidence="9">RagB/SusD family nutrient uptake outer membrane protein</fullName>
    </submittedName>
</protein>
<feature type="domain" description="SusD-like N-terminal" evidence="8">
    <location>
        <begin position="94"/>
        <end position="233"/>
    </location>
</feature>
<organism evidence="9 10">
    <name type="scientific">Solitalea longa</name>
    <dbReference type="NCBI Taxonomy" id="2079460"/>
    <lineage>
        <taxon>Bacteria</taxon>
        <taxon>Pseudomonadati</taxon>
        <taxon>Bacteroidota</taxon>
        <taxon>Sphingobacteriia</taxon>
        <taxon>Sphingobacteriales</taxon>
        <taxon>Sphingobacteriaceae</taxon>
        <taxon>Solitalea</taxon>
    </lineage>
</organism>
<dbReference type="CDD" id="cd08977">
    <property type="entry name" value="SusD"/>
    <property type="match status" value="1"/>
</dbReference>
<dbReference type="AlphaFoldDB" id="A0A2S5A3Q4"/>
<dbReference type="Pfam" id="PF14322">
    <property type="entry name" value="SusD-like_3"/>
    <property type="match status" value="1"/>
</dbReference>
<comment type="similarity">
    <text evidence="2">Belongs to the SusD family.</text>
</comment>
<dbReference type="Pfam" id="PF07980">
    <property type="entry name" value="SusD_RagB"/>
    <property type="match status" value="1"/>
</dbReference>
<name>A0A2S5A3Q4_9SPHI</name>
<keyword evidence="4" id="KW-0472">Membrane</keyword>
<comment type="caution">
    <text evidence="9">The sequence shown here is derived from an EMBL/GenBank/DDBJ whole genome shotgun (WGS) entry which is preliminary data.</text>
</comment>
<evidence type="ECO:0000259" key="8">
    <source>
        <dbReference type="Pfam" id="PF14322"/>
    </source>
</evidence>
<evidence type="ECO:0000256" key="1">
    <source>
        <dbReference type="ARBA" id="ARBA00004442"/>
    </source>
</evidence>
<evidence type="ECO:0000256" key="2">
    <source>
        <dbReference type="ARBA" id="ARBA00006275"/>
    </source>
</evidence>
<evidence type="ECO:0000313" key="10">
    <source>
        <dbReference type="Proteomes" id="UP000236893"/>
    </source>
</evidence>
<evidence type="ECO:0000256" key="4">
    <source>
        <dbReference type="ARBA" id="ARBA00023136"/>
    </source>
</evidence>
<dbReference type="Proteomes" id="UP000236893">
    <property type="component" value="Unassembled WGS sequence"/>
</dbReference>
<dbReference type="GO" id="GO:0009279">
    <property type="term" value="C:cell outer membrane"/>
    <property type="evidence" value="ECO:0007669"/>
    <property type="project" value="UniProtKB-SubCell"/>
</dbReference>
<sequence>MKLTAIKKYGLLLFLGATLAACDKNLNIQPKQGVDAAVAIETAEDLEAARIGCYGMLAEGALYGTNLNLVPELLGGDDYLTWRGTFQSYRQMARRRILTDNADVERTWIEAYQAIELANVILDKYNLAPSPEDKDRAKGTALMVRGMMHFELVRLYAKQYDAATAATNDGVPLSLKAVYDEEGASVFNQREKVNAVYNQVISDLKDAASLLPEHDSYYFTKFTAIAMLSRVYLQMGDYAKARDAANEVIESKNYSLNPVVTIVFNNRNSSESIFEIQQNDQNNAGTANDGLTTFYASKAGSVGRGDAQVNPDFVDSYEANDTRSSSLIYNAEEGSARSTSVLCTGKFTSFGQNIPVIRLAEMYLTRAECNLRLGTSIGDTPANDLNRIRKRAGVIDIASPTVDNILHERQMEFAYEGFRIHDIRRVKGSTGDFSWNAAELVLPIPKREIDATKGSLIQNEGYN</sequence>
<feature type="chain" id="PRO_5015460556" evidence="6">
    <location>
        <begin position="21"/>
        <end position="463"/>
    </location>
</feature>
<feature type="domain" description="RagB/SusD" evidence="7">
    <location>
        <begin position="352"/>
        <end position="437"/>
    </location>
</feature>
<keyword evidence="5" id="KW-0998">Cell outer membrane</keyword>
<evidence type="ECO:0000259" key="7">
    <source>
        <dbReference type="Pfam" id="PF07980"/>
    </source>
</evidence>
<evidence type="ECO:0000313" key="9">
    <source>
        <dbReference type="EMBL" id="POY37210.1"/>
    </source>
</evidence>
<dbReference type="InterPro" id="IPR033985">
    <property type="entry name" value="SusD-like_N"/>
</dbReference>